<keyword evidence="3" id="KW-1185">Reference proteome</keyword>
<dbReference type="Pfam" id="PF05721">
    <property type="entry name" value="PhyH"/>
    <property type="match status" value="1"/>
</dbReference>
<dbReference type="AlphaFoldDB" id="A0A814X8B1"/>
<proteinExistence type="predicted"/>
<accession>A0A814X8B1</accession>
<evidence type="ECO:0000313" key="3">
    <source>
        <dbReference type="Proteomes" id="UP000663828"/>
    </source>
</evidence>
<evidence type="ECO:0000313" key="2">
    <source>
        <dbReference type="EMBL" id="CAF1212851.1"/>
    </source>
</evidence>
<organism evidence="2 3">
    <name type="scientific">Adineta ricciae</name>
    <name type="common">Rotifer</name>
    <dbReference type="NCBI Taxonomy" id="249248"/>
    <lineage>
        <taxon>Eukaryota</taxon>
        <taxon>Metazoa</taxon>
        <taxon>Spiralia</taxon>
        <taxon>Gnathifera</taxon>
        <taxon>Rotifera</taxon>
        <taxon>Eurotatoria</taxon>
        <taxon>Bdelloidea</taxon>
        <taxon>Adinetida</taxon>
        <taxon>Adinetidae</taxon>
        <taxon>Adineta</taxon>
    </lineage>
</organism>
<name>A0A814X8B1_ADIRI</name>
<comment type="cofactor">
    <cofactor evidence="1">
        <name>Fe cation</name>
        <dbReference type="ChEBI" id="CHEBI:24875"/>
    </cofactor>
</comment>
<dbReference type="Proteomes" id="UP000663828">
    <property type="component" value="Unassembled WGS sequence"/>
</dbReference>
<dbReference type="EMBL" id="CAJNOR010001871">
    <property type="protein sequence ID" value="CAF1212851.1"/>
    <property type="molecule type" value="Genomic_DNA"/>
</dbReference>
<reference evidence="2" key="1">
    <citation type="submission" date="2021-02" db="EMBL/GenBank/DDBJ databases">
        <authorList>
            <person name="Nowell W R."/>
        </authorList>
    </citation>
    <scope>NUCLEOTIDE SEQUENCE</scope>
</reference>
<dbReference type="PANTHER" id="PTHR20883:SF46">
    <property type="entry name" value="PHYTANOYL-COA HYDROXYLASE"/>
    <property type="match status" value="1"/>
</dbReference>
<dbReference type="Gene3D" id="2.60.120.620">
    <property type="entry name" value="q2cbj1_9rhob like domain"/>
    <property type="match status" value="1"/>
</dbReference>
<protein>
    <recommendedName>
        <fullName evidence="4">Phytanoyl-CoA dioxygenase</fullName>
    </recommendedName>
</protein>
<sequence>MSNMNSMLVTSEHLKQFDEHGYFILPSIISQEHLHMMNEIIQRAIAKRDEDLKNEVNKDGLIQCSTDGKYFFFMHEDHEPEMKKIIFSSYMEQITKAILGEKVYYTHSEIVVKRGEGEKRDFGERTKFSWHQDSGYVPYKHTPYLSCWCALTEMTSTNGTISVLPVERNPPEDKHHHINWSGKPRPSAHIEFPCYQHRKDESSPDLIGYFGTDRGVEVTCPAGSIVVFSSLTLHCSSANRSNALRSAYNIQYAPVPLMSEDNQSFRHKADPFIVQSETIDETNQ</sequence>
<dbReference type="SUPFAM" id="SSF51197">
    <property type="entry name" value="Clavaminate synthase-like"/>
    <property type="match status" value="1"/>
</dbReference>
<dbReference type="PANTHER" id="PTHR20883">
    <property type="entry name" value="PHYTANOYL-COA DIOXYGENASE DOMAIN CONTAINING 1"/>
    <property type="match status" value="1"/>
</dbReference>
<dbReference type="InterPro" id="IPR008775">
    <property type="entry name" value="Phytyl_CoA_dOase-like"/>
</dbReference>
<evidence type="ECO:0000256" key="1">
    <source>
        <dbReference type="ARBA" id="ARBA00001962"/>
    </source>
</evidence>
<gene>
    <name evidence="2" type="ORF">XAT740_LOCUS24290</name>
</gene>
<evidence type="ECO:0008006" key="4">
    <source>
        <dbReference type="Google" id="ProtNLM"/>
    </source>
</evidence>
<comment type="caution">
    <text evidence="2">The sequence shown here is derived from an EMBL/GenBank/DDBJ whole genome shotgun (WGS) entry which is preliminary data.</text>
</comment>